<protein>
    <recommendedName>
        <fullName evidence="4">PARCEL domain-containing protein</fullName>
    </recommendedName>
</protein>
<feature type="compositionally biased region" description="Basic and acidic residues" evidence="1">
    <location>
        <begin position="208"/>
        <end position="233"/>
    </location>
</feature>
<dbReference type="AlphaFoldDB" id="N9V0D3"/>
<evidence type="ECO:0000256" key="1">
    <source>
        <dbReference type="SAM" id="MobiDB-lite"/>
    </source>
</evidence>
<organism evidence="2 3">
    <name type="scientific">Metamycoplasma auris 15026</name>
    <dbReference type="NCBI Taxonomy" id="1188233"/>
    <lineage>
        <taxon>Bacteria</taxon>
        <taxon>Bacillati</taxon>
        <taxon>Mycoplasmatota</taxon>
        <taxon>Mycoplasmoidales</taxon>
        <taxon>Metamycoplasmataceae</taxon>
        <taxon>Metamycoplasma</taxon>
    </lineage>
</organism>
<dbReference type="RefSeq" id="WP_004424098.1">
    <property type="nucleotide sequence ID" value="NZ_AORI01000008.1"/>
</dbReference>
<comment type="caution">
    <text evidence="2">The sequence shown here is derived from an EMBL/GenBank/DDBJ whole genome shotgun (WGS) entry which is preliminary data.</text>
</comment>
<dbReference type="EMBL" id="AORI01000008">
    <property type="protein sequence ID" value="ENY68882.1"/>
    <property type="molecule type" value="Genomic_DNA"/>
</dbReference>
<sequence>MTKNKKLIIGISTAAGIAVPTIAIPTAIVLSKKNKNANNSNIENSQNDQGSMHGNNMYNMPNKMGQVSLNDLFPNKNLGLILTDESKPTSQEIIDALKAKNSSVDSNVFETLTLDGPSEKSAKLSSKIKERYTGSLEVTFEVQTKSDYRNKTKEIVEKLWDQEFKGKLTTTDYFSEILQKITDKINRPLSKISLKENDSQKGFYSIFKDQEDTKNKKPEMKEEMEEKKEEPRKPSTFNLLLDNEELSLEVGEVKRGKRPTKYLDKNGNLRSTPDLNLVNLDTNEIIEIGFHHTKEDEFQAINFPKNIKKVPTTLPSLITTLEGAFKDLESEIVEGIDQWDTSNITSMESTFWGAKKFNGNISKWKTTKVKSFRNMFNSAESFNGKLKDWNTENATSMNAMFTFAKTFNQDISKWRTEKVTDMAQMFYGAEKFNQELKNWNVKMVADMSFMFASAKVFNQELNDWKTEEVKSMRSMFEGASKFNKPIGTWNTNNVEDMGRMFFNATSFDQDIKNWNTDKLKKSHQYFKFVEGSKIHDKENYLPEKLKEKVKKMSMRETNSRSTSSAK</sequence>
<keyword evidence="3" id="KW-1185">Reference proteome</keyword>
<gene>
    <name evidence="2" type="ORF">MAU_2480</name>
</gene>
<name>N9V0D3_9BACT</name>
<evidence type="ECO:0008006" key="4">
    <source>
        <dbReference type="Google" id="ProtNLM"/>
    </source>
</evidence>
<dbReference type="OrthoDB" id="394601at2"/>
<proteinExistence type="predicted"/>
<dbReference type="STRING" id="1188233.MAU_2480"/>
<dbReference type="Proteomes" id="UP000013131">
    <property type="component" value="Unassembled WGS sequence"/>
</dbReference>
<dbReference type="eggNOG" id="COG4886">
    <property type="taxonomic scope" value="Bacteria"/>
</dbReference>
<dbReference type="PATRIC" id="fig|1188233.3.peg.247"/>
<accession>N9V0D3</accession>
<dbReference type="InterPro" id="IPR005046">
    <property type="entry name" value="DUF285"/>
</dbReference>
<dbReference type="Pfam" id="PF03382">
    <property type="entry name" value="DUF285"/>
    <property type="match status" value="1"/>
</dbReference>
<reference evidence="2 3" key="1">
    <citation type="journal article" date="2013" name="Genome Announc.">
        <title>Draft Genome Sequences of Mycoplasma auris and Mycoplasma yeatsii, Two Species of the Ear Canal of Caprinae.</title>
        <authorList>
            <person name="Dordet-Frisoni E."/>
            <person name="Baranowski E."/>
            <person name="Barre A."/>
            <person name="Blanchard A."/>
            <person name="Breton M."/>
            <person name="Couture C."/>
            <person name="Dupuy V."/>
            <person name="Gaurivaud P."/>
            <person name="Jacob D."/>
            <person name="Lemaitre C."/>
            <person name="Manso-Silvan L."/>
            <person name="Nikolski M."/>
            <person name="Nouvel L.X."/>
            <person name="Poumarat F."/>
            <person name="Sirand-Pugnet P."/>
            <person name="Thebault P."/>
            <person name="Theil S."/>
            <person name="Thiaucourt F."/>
            <person name="Citti C."/>
            <person name="Tardy F."/>
        </authorList>
    </citation>
    <scope>NUCLEOTIDE SEQUENCE [LARGE SCALE GENOMIC DNA]</scope>
    <source>
        <strain evidence="2 3">15026</strain>
    </source>
</reference>
<feature type="region of interest" description="Disordered" evidence="1">
    <location>
        <begin position="208"/>
        <end position="234"/>
    </location>
</feature>
<evidence type="ECO:0000313" key="2">
    <source>
        <dbReference type="EMBL" id="ENY68882.1"/>
    </source>
</evidence>
<evidence type="ECO:0000313" key="3">
    <source>
        <dbReference type="Proteomes" id="UP000013131"/>
    </source>
</evidence>